<accession>A0A2Y9C3D7</accession>
<name>A0A2Y9C3D7_9RHOB</name>
<evidence type="ECO:0000313" key="3">
    <source>
        <dbReference type="EMBL" id="SSA51282.1"/>
    </source>
</evidence>
<dbReference type="EMBL" id="QGDJ01000018">
    <property type="protein sequence ID" value="PWJ11766.1"/>
    <property type="molecule type" value="Genomic_DNA"/>
</dbReference>
<proteinExistence type="predicted"/>
<keyword evidence="4" id="KW-1185">Reference proteome</keyword>
<evidence type="ECO:0000313" key="2">
    <source>
        <dbReference type="EMBL" id="PWJ11766.1"/>
    </source>
</evidence>
<reference evidence="3 5" key="1">
    <citation type="submission" date="2016-10" db="EMBL/GenBank/DDBJ databases">
        <authorList>
            <person name="Cai Z."/>
        </authorList>
    </citation>
    <scope>NUCLEOTIDE SEQUENCE [LARGE SCALE GENOMIC DNA]</scope>
    <source>
        <strain evidence="3 5">DSM 25227</strain>
    </source>
</reference>
<evidence type="ECO:0000313" key="4">
    <source>
        <dbReference type="Proteomes" id="UP000245839"/>
    </source>
</evidence>
<evidence type="ECO:0000259" key="1">
    <source>
        <dbReference type="Pfam" id="PF13340"/>
    </source>
</evidence>
<dbReference type="InterPro" id="IPR052909">
    <property type="entry name" value="Transposase_6_like"/>
</dbReference>
<dbReference type="InterPro" id="IPR025161">
    <property type="entry name" value="IS402-like_dom"/>
</dbReference>
<dbReference type="Pfam" id="PF13340">
    <property type="entry name" value="DUF4096"/>
    <property type="match status" value="1"/>
</dbReference>
<protein>
    <submittedName>
        <fullName evidence="2 3">Transposase of IS4/5 family</fullName>
    </submittedName>
</protein>
<dbReference type="PANTHER" id="PTHR46637:SF1">
    <property type="entry name" value="BLL5188 PROTEIN"/>
    <property type="match status" value="1"/>
</dbReference>
<dbReference type="AlphaFoldDB" id="A0A2Y9C3D7"/>
<dbReference type="EMBL" id="UETC01000018">
    <property type="protein sequence ID" value="SSA51282.1"/>
    <property type="molecule type" value="Genomic_DNA"/>
</dbReference>
<feature type="domain" description="Insertion element IS402-like" evidence="1">
    <location>
        <begin position="8"/>
        <end position="60"/>
    </location>
</feature>
<reference evidence="2 4" key="2">
    <citation type="submission" date="2018-03" db="EMBL/GenBank/DDBJ databases">
        <title>Genomic Encyclopedia of Archaeal and Bacterial Type Strains, Phase II (KMG-II): from individual species to whole genera.</title>
        <authorList>
            <person name="Goeker M."/>
        </authorList>
    </citation>
    <scope>NUCLEOTIDE SEQUENCE [LARGE SCALE GENOMIC DNA]</scope>
    <source>
        <strain evidence="2 4">DSM 25227</strain>
    </source>
</reference>
<sequence>MPEILFWLREAQMERLRPRLLDKIRGVLQVDDRRVISGVVLVLKSGCRWVDAPAAYGPVKITPMV</sequence>
<evidence type="ECO:0000313" key="5">
    <source>
        <dbReference type="Proteomes" id="UP000251571"/>
    </source>
</evidence>
<dbReference type="PANTHER" id="PTHR46637">
    <property type="entry name" value="TIS1421-TRANSPOSASE PROTEIN A"/>
    <property type="match status" value="1"/>
</dbReference>
<organism evidence="3 5">
    <name type="scientific">Jannaschia seohaensis</name>
    <dbReference type="NCBI Taxonomy" id="475081"/>
    <lineage>
        <taxon>Bacteria</taxon>
        <taxon>Pseudomonadati</taxon>
        <taxon>Pseudomonadota</taxon>
        <taxon>Alphaproteobacteria</taxon>
        <taxon>Rhodobacterales</taxon>
        <taxon>Roseobacteraceae</taxon>
        <taxon>Jannaschia</taxon>
    </lineage>
</organism>
<gene>
    <name evidence="2" type="ORF">BCF38_11833</name>
    <name evidence="3" type="ORF">SAMN05421539_11833</name>
</gene>
<dbReference type="Proteomes" id="UP000251571">
    <property type="component" value="Unassembled WGS sequence"/>
</dbReference>
<dbReference type="Proteomes" id="UP000245839">
    <property type="component" value="Unassembled WGS sequence"/>
</dbReference>